<gene>
    <name evidence="1" type="ORF">B1s21122_00785</name>
</gene>
<keyword evidence="2" id="KW-1185">Reference proteome</keyword>
<dbReference type="KEGG" id="abam:B1s21122_00785"/>
<protein>
    <submittedName>
        <fullName evidence="1">Uncharacterized protein</fullName>
    </submittedName>
</protein>
<proteinExistence type="predicted"/>
<dbReference type="EMBL" id="CP016768">
    <property type="protein sequence ID" value="ASY08902.1"/>
    <property type="molecule type" value="Genomic_DNA"/>
</dbReference>
<evidence type="ECO:0000313" key="1">
    <source>
        <dbReference type="EMBL" id="ASY08902.1"/>
    </source>
</evidence>
<dbReference type="RefSeq" id="WP_095680225.1">
    <property type="nucleotide sequence ID" value="NZ_CP016768.2"/>
</dbReference>
<name>A0A249JWK9_9ACTN</name>
<sequence length="360" mass="40203">MARKNILIPIAILIIAFLFGLFQPKFFPSTSKLQSCYHATVGDSNSLLQIKDPTTEQLTGELIFQNYEKDSSYGVFTGNLAADKLTIDFTFQSEGVESKRQITLTKSSDELIGEGYTYKPVSDCKKVVYNQGLGLIPFDMKLPLYLFPQMKLQQMSEEQVGWTFGPGGFKPIQSAKIVYTPTKGEPVDAVVFYLWQKSVWDVIANPNEAPDWGVMQWSDQANVFSVNGVQDCVYPNEPDCGNISEIYAYIYEKSSYINKVPKYAPAEVKVVKTKTFHDPETGYYVLSQFNILGIKADQSYRCDLIAFDKAGKEIITWKTEGLSFSPRPSTIYSGQTNITPDQVPTVGSSSVKCEVADAII</sequence>
<organism evidence="1 2">
    <name type="scientific">Candidatus Nanopelagicus limnae</name>
    <dbReference type="NCBI Taxonomy" id="1884634"/>
    <lineage>
        <taxon>Bacteria</taxon>
        <taxon>Bacillati</taxon>
        <taxon>Actinomycetota</taxon>
        <taxon>Actinomycetes</taxon>
        <taxon>Candidatus Nanopelagicales</taxon>
        <taxon>Candidatus Nanopelagicaceae</taxon>
        <taxon>Candidatus Nanopelagicus</taxon>
    </lineage>
</organism>
<dbReference type="OrthoDB" id="794403at2"/>
<reference evidence="2" key="1">
    <citation type="submission" date="2016-10" db="EMBL/GenBank/DDBJ databases">
        <title>High microdiversification within the ubiquitous acI lineage of Actinobacteria.</title>
        <authorList>
            <person name="Neuenschwander S.M."/>
            <person name="Salcher M."/>
            <person name="Ghai R."/>
            <person name="Pernthaler J."/>
        </authorList>
    </citation>
    <scope>NUCLEOTIDE SEQUENCE [LARGE SCALE GENOMIC DNA]</scope>
</reference>
<evidence type="ECO:0000313" key="2">
    <source>
        <dbReference type="Proteomes" id="UP000217153"/>
    </source>
</evidence>
<accession>A0A249JWK9</accession>
<dbReference type="Proteomes" id="UP000217153">
    <property type="component" value="Chromosome"/>
</dbReference>
<dbReference type="AlphaFoldDB" id="A0A249JWK9"/>